<protein>
    <submittedName>
        <fullName evidence="8">Drug resistance transporter, EmrB/QacA subfamily</fullName>
    </submittedName>
</protein>
<evidence type="ECO:0000313" key="8">
    <source>
        <dbReference type="EMBL" id="EGG30233.1"/>
    </source>
</evidence>
<comment type="caution">
    <text evidence="8">The sequence shown here is derived from an EMBL/GenBank/DDBJ whole genome shotgun (WGS) entry which is preliminary data.</text>
</comment>
<dbReference type="eggNOG" id="COG2814">
    <property type="taxonomic scope" value="Bacteria"/>
</dbReference>
<keyword evidence="4" id="KW-1003">Cell membrane</keyword>
<dbReference type="PANTHER" id="PTHR42718:SF9">
    <property type="entry name" value="MAJOR FACILITATOR SUPERFAMILY MULTIDRUG TRANSPORTER MFSC"/>
    <property type="match status" value="1"/>
</dbReference>
<evidence type="ECO:0000256" key="6">
    <source>
        <dbReference type="ARBA" id="ARBA00022989"/>
    </source>
</evidence>
<dbReference type="InterPro" id="IPR004638">
    <property type="entry name" value="EmrB-like"/>
</dbReference>
<evidence type="ECO:0000256" key="1">
    <source>
        <dbReference type="ARBA" id="ARBA00004651"/>
    </source>
</evidence>
<dbReference type="PRINTS" id="PR01035">
    <property type="entry name" value="TCRTETA"/>
</dbReference>
<dbReference type="OrthoDB" id="9812221at2"/>
<comment type="subcellular location">
    <subcellularLocation>
        <location evidence="1">Cell membrane</location>
        <topology evidence="1">Multi-pass membrane protein</topology>
    </subcellularLocation>
</comment>
<name>F3L0C3_9GAMM</name>
<proteinExistence type="inferred from homology"/>
<dbReference type="Pfam" id="PF07690">
    <property type="entry name" value="MFS_1"/>
    <property type="match status" value="1"/>
</dbReference>
<dbReference type="RefSeq" id="WP_009575136.1">
    <property type="nucleotide sequence ID" value="NZ_AEIG01000020.1"/>
</dbReference>
<comment type="similarity">
    <text evidence="2">Belongs to the major facilitator superfamily. EmrB family.</text>
</comment>
<gene>
    <name evidence="8" type="ORF">IMCC3088_839</name>
</gene>
<dbReference type="InterPro" id="IPR001958">
    <property type="entry name" value="Tet-R_TetA/multi-R_MdtG-like"/>
</dbReference>
<keyword evidence="9" id="KW-1185">Reference proteome</keyword>
<keyword evidence="5" id="KW-0812">Transmembrane</keyword>
<evidence type="ECO:0000256" key="7">
    <source>
        <dbReference type="ARBA" id="ARBA00023136"/>
    </source>
</evidence>
<evidence type="ECO:0000313" key="9">
    <source>
        <dbReference type="Proteomes" id="UP000005615"/>
    </source>
</evidence>
<evidence type="ECO:0000256" key="3">
    <source>
        <dbReference type="ARBA" id="ARBA00022448"/>
    </source>
</evidence>
<organism evidence="8 9">
    <name type="scientific">Aequoribacter fuscus</name>
    <dbReference type="NCBI Taxonomy" id="2518989"/>
    <lineage>
        <taxon>Bacteria</taxon>
        <taxon>Pseudomonadati</taxon>
        <taxon>Pseudomonadota</taxon>
        <taxon>Gammaproteobacteria</taxon>
        <taxon>Cellvibrionales</taxon>
        <taxon>Halieaceae</taxon>
        <taxon>Aequoribacter</taxon>
    </lineage>
</organism>
<dbReference type="AlphaFoldDB" id="F3L0C3"/>
<evidence type="ECO:0000256" key="2">
    <source>
        <dbReference type="ARBA" id="ARBA00008537"/>
    </source>
</evidence>
<accession>F3L0C3</accession>
<dbReference type="PANTHER" id="PTHR42718">
    <property type="entry name" value="MAJOR FACILITATOR SUPERFAMILY MULTIDRUG TRANSPORTER MFSC"/>
    <property type="match status" value="1"/>
</dbReference>
<dbReference type="InterPro" id="IPR036259">
    <property type="entry name" value="MFS_trans_sf"/>
</dbReference>
<dbReference type="STRING" id="2518989.IMCC3088_839"/>
<keyword evidence="6" id="KW-1133">Transmembrane helix</keyword>
<dbReference type="NCBIfam" id="TIGR00711">
    <property type="entry name" value="efflux_EmrB"/>
    <property type="match status" value="1"/>
</dbReference>
<dbReference type="GO" id="GO:0005886">
    <property type="term" value="C:plasma membrane"/>
    <property type="evidence" value="ECO:0007669"/>
    <property type="project" value="UniProtKB-SubCell"/>
</dbReference>
<dbReference type="CDD" id="cd17503">
    <property type="entry name" value="MFS_LmrB_MDR_like"/>
    <property type="match status" value="1"/>
</dbReference>
<reference evidence="8 9" key="1">
    <citation type="journal article" date="2011" name="J. Bacteriol.">
        <title>Genome sequence of strain IMCC3088, a proteorhodopsin-containing marine bacterium belonging to the OM60/NOR5 clade.</title>
        <authorList>
            <person name="Jang Y."/>
            <person name="Oh H.M."/>
            <person name="Kang I."/>
            <person name="Lee K."/>
            <person name="Yang S.J."/>
            <person name="Cho J.C."/>
        </authorList>
    </citation>
    <scope>NUCLEOTIDE SEQUENCE [LARGE SCALE GENOMIC DNA]</scope>
    <source>
        <strain evidence="8 9">IMCC3088</strain>
    </source>
</reference>
<keyword evidence="3" id="KW-0813">Transport</keyword>
<dbReference type="PROSITE" id="PS50850">
    <property type="entry name" value="MFS"/>
    <property type="match status" value="1"/>
</dbReference>
<dbReference type="Proteomes" id="UP000005615">
    <property type="component" value="Unassembled WGS sequence"/>
</dbReference>
<dbReference type="InterPro" id="IPR011701">
    <property type="entry name" value="MFS"/>
</dbReference>
<evidence type="ECO:0000256" key="5">
    <source>
        <dbReference type="ARBA" id="ARBA00022692"/>
    </source>
</evidence>
<dbReference type="EMBL" id="AEIG01000020">
    <property type="protein sequence ID" value="EGG30233.1"/>
    <property type="molecule type" value="Genomic_DNA"/>
</dbReference>
<sequence length="506" mass="55887">MIDKPLVEVSPGIRTWNVVLSSMAVLLITLDTTIANIALPRIQNDLNLTNSQLGWILTSYILFNAIFMPLTGFLADRFGKREVLIASVIGFVFTSFLCGISQNLEQLVIARALQGASGAFLMPVTQSILLDIHTKATYAKAIGIWSMGIIIGPILGPTIGGYLTEMLSWHWVFLINFPIGIVLVIGLLIVSPHCPKNPDRRIDLKGFLYLGLAIGLLQLMIDRGEGEDWFDSWEIRLEAIFSVMFFCIFLIHTVGRKHPFIQLGCFKDANFLAGLVFASVTSIVIYGTSAILPGYLQGVMRYPVIDAGLLMMPRGLGMFFALMILSRLPVAQNPRPYIAFGFMLQALSLWLMTNFNVHIDSSYIAWSTVLQGIGTSFVFMPTNVLMYLTLEPKYQTDAASSGGLIRNLVGGFAISGVFAVFTRDNQFFHAHLVEAITPMTFVAGWPALLPLDSVQGAWVLNMEITRQAAMQSYLNIFTAMQWMSIVIAALLILTRPKRSKAQALAA</sequence>
<dbReference type="GO" id="GO:0022857">
    <property type="term" value="F:transmembrane transporter activity"/>
    <property type="evidence" value="ECO:0007669"/>
    <property type="project" value="InterPro"/>
</dbReference>
<dbReference type="SUPFAM" id="SSF103473">
    <property type="entry name" value="MFS general substrate transporter"/>
    <property type="match status" value="1"/>
</dbReference>
<evidence type="ECO:0000256" key="4">
    <source>
        <dbReference type="ARBA" id="ARBA00022475"/>
    </source>
</evidence>
<keyword evidence="7" id="KW-0472">Membrane</keyword>
<dbReference type="InterPro" id="IPR020846">
    <property type="entry name" value="MFS_dom"/>
</dbReference>
<dbReference type="Gene3D" id="1.20.1250.20">
    <property type="entry name" value="MFS general substrate transporter like domains"/>
    <property type="match status" value="1"/>
</dbReference>